<keyword evidence="2" id="KW-1185">Reference proteome</keyword>
<accession>A0A511Z325</accession>
<evidence type="ECO:0000313" key="1">
    <source>
        <dbReference type="EMBL" id="GEN81826.1"/>
    </source>
</evidence>
<dbReference type="Proteomes" id="UP000321901">
    <property type="component" value="Unassembled WGS sequence"/>
</dbReference>
<dbReference type="RefSeq" id="WP_147054277.1">
    <property type="nucleotide sequence ID" value="NZ_BJYL01000003.1"/>
</dbReference>
<evidence type="ECO:0008006" key="3">
    <source>
        <dbReference type="Google" id="ProtNLM"/>
    </source>
</evidence>
<evidence type="ECO:0000313" key="2">
    <source>
        <dbReference type="Proteomes" id="UP000321901"/>
    </source>
</evidence>
<dbReference type="EMBL" id="BJYL01000003">
    <property type="protein sequence ID" value="GEN81826.1"/>
    <property type="molecule type" value="Genomic_DNA"/>
</dbReference>
<protein>
    <recommendedName>
        <fullName evidence="3">Magnesium chelatase ChlI-like catalytic domain-containing protein</fullName>
    </recommendedName>
</protein>
<reference evidence="1 2" key="1">
    <citation type="submission" date="2019-07" db="EMBL/GenBank/DDBJ databases">
        <title>Whole genome shotgun sequence of Sporosarcina luteola NBRC 105378.</title>
        <authorList>
            <person name="Hosoyama A."/>
            <person name="Uohara A."/>
            <person name="Ohji S."/>
            <person name="Ichikawa N."/>
        </authorList>
    </citation>
    <scope>NUCLEOTIDE SEQUENCE [LARGE SCALE GENOMIC DNA]</scope>
    <source>
        <strain evidence="1 2">NBRC 105378</strain>
    </source>
</reference>
<dbReference type="AlphaFoldDB" id="A0A511Z325"/>
<name>A0A511Z325_9BACL</name>
<dbReference type="Pfam" id="PF13541">
    <property type="entry name" value="ChlI"/>
    <property type="match status" value="1"/>
</dbReference>
<dbReference type="InterPro" id="IPR020568">
    <property type="entry name" value="Ribosomal_Su5_D2-typ_SF"/>
</dbReference>
<dbReference type="Gene3D" id="3.30.230.10">
    <property type="match status" value="1"/>
</dbReference>
<dbReference type="OrthoDB" id="9813147at2"/>
<sequence length="101" mass="11068">MSVGLQGMKGHKVTVEASVRTDKEQCVIIGLPDASIKESKDRILSCLHDMNIDIEMKKITIHLSPSDIRKSGTGFDCAMLLAVMQEVLKEPLPIDDSTCVI</sequence>
<comment type="caution">
    <text evidence="1">The sequence shown here is derived from an EMBL/GenBank/DDBJ whole genome shotgun (WGS) entry which is preliminary data.</text>
</comment>
<dbReference type="InterPro" id="IPR014721">
    <property type="entry name" value="Ribsml_uS5_D2-typ_fold_subgr"/>
</dbReference>
<organism evidence="1 2">
    <name type="scientific">Sporosarcina luteola</name>
    <dbReference type="NCBI Taxonomy" id="582850"/>
    <lineage>
        <taxon>Bacteria</taxon>
        <taxon>Bacillati</taxon>
        <taxon>Bacillota</taxon>
        <taxon>Bacilli</taxon>
        <taxon>Bacillales</taxon>
        <taxon>Caryophanaceae</taxon>
        <taxon>Sporosarcina</taxon>
    </lineage>
</organism>
<dbReference type="SUPFAM" id="SSF54211">
    <property type="entry name" value="Ribosomal protein S5 domain 2-like"/>
    <property type="match status" value="1"/>
</dbReference>
<gene>
    <name evidence="1" type="ORF">SLU01_01380</name>
</gene>
<proteinExistence type="predicted"/>